<dbReference type="SUPFAM" id="SSF81321">
    <property type="entry name" value="Family A G protein-coupled receptor-like"/>
    <property type="match status" value="1"/>
</dbReference>
<evidence type="ECO:0000313" key="3">
    <source>
        <dbReference type="Proteomes" id="UP000887567"/>
    </source>
</evidence>
<proteinExistence type="predicted"/>
<dbReference type="GO" id="GO:0072545">
    <property type="term" value="F:L-tyrosine binding"/>
    <property type="evidence" value="ECO:0007669"/>
    <property type="project" value="InterPro"/>
</dbReference>
<dbReference type="Proteomes" id="UP000887567">
    <property type="component" value="Unplaced"/>
</dbReference>
<keyword evidence="1" id="KW-1133">Transmembrane helix</keyword>
<dbReference type="GeneID" id="110236695"/>
<dbReference type="GO" id="GO:0004930">
    <property type="term" value="F:G protein-coupled receptor activity"/>
    <property type="evidence" value="ECO:0007669"/>
    <property type="project" value="InterPro"/>
</dbReference>
<dbReference type="EnsemblMetazoa" id="XM_021042236.2">
    <property type="protein sequence ID" value="XP_020897895.1"/>
    <property type="gene ID" value="LOC110236695"/>
</dbReference>
<keyword evidence="1" id="KW-0472">Membrane</keyword>
<keyword evidence="3" id="KW-1185">Reference proteome</keyword>
<dbReference type="Gene3D" id="1.20.1070.10">
    <property type="entry name" value="Rhodopsin 7-helix transmembrane proteins"/>
    <property type="match status" value="1"/>
</dbReference>
<dbReference type="AlphaFoldDB" id="A0A913X2I2"/>
<dbReference type="GO" id="GO:0072544">
    <property type="term" value="F:L-DOPA binding"/>
    <property type="evidence" value="ECO:0007669"/>
    <property type="project" value="InterPro"/>
</dbReference>
<keyword evidence="1" id="KW-0812">Transmembrane</keyword>
<feature type="transmembrane region" description="Helical" evidence="1">
    <location>
        <begin position="167"/>
        <end position="187"/>
    </location>
</feature>
<dbReference type="InterPro" id="IPR001414">
    <property type="entry name" value="GPR143"/>
</dbReference>
<name>A0A913X2I2_EXADI</name>
<reference evidence="2" key="1">
    <citation type="submission" date="2022-11" db="UniProtKB">
        <authorList>
            <consortium name="EnsemblMetazoa"/>
        </authorList>
    </citation>
    <scope>IDENTIFICATION</scope>
</reference>
<dbReference type="RefSeq" id="XP_020897895.1">
    <property type="nucleotide sequence ID" value="XM_021042236.2"/>
</dbReference>
<feature type="transmembrane region" description="Helical" evidence="1">
    <location>
        <begin position="113"/>
        <end position="137"/>
    </location>
</feature>
<dbReference type="GO" id="GO:0035240">
    <property type="term" value="F:dopamine binding"/>
    <property type="evidence" value="ECO:0007669"/>
    <property type="project" value="InterPro"/>
</dbReference>
<dbReference type="GO" id="GO:0016020">
    <property type="term" value="C:membrane"/>
    <property type="evidence" value="ECO:0007669"/>
    <property type="project" value="InterPro"/>
</dbReference>
<evidence type="ECO:0000256" key="1">
    <source>
        <dbReference type="SAM" id="Phobius"/>
    </source>
</evidence>
<feature type="transmembrane region" description="Helical" evidence="1">
    <location>
        <begin position="81"/>
        <end position="101"/>
    </location>
</feature>
<dbReference type="OrthoDB" id="10069455at2759"/>
<protein>
    <recommendedName>
        <fullName evidence="4">G-protein coupled receptors family 2 profile 2 domain-containing protein</fullName>
    </recommendedName>
</protein>
<accession>A0A913X2I2</accession>
<organism evidence="2 3">
    <name type="scientific">Exaiptasia diaphana</name>
    <name type="common">Tropical sea anemone</name>
    <name type="synonym">Aiptasia pulchella</name>
    <dbReference type="NCBI Taxonomy" id="2652724"/>
    <lineage>
        <taxon>Eukaryota</taxon>
        <taxon>Metazoa</taxon>
        <taxon>Cnidaria</taxon>
        <taxon>Anthozoa</taxon>
        <taxon>Hexacorallia</taxon>
        <taxon>Actiniaria</taxon>
        <taxon>Aiptasiidae</taxon>
        <taxon>Exaiptasia</taxon>
    </lineage>
</organism>
<dbReference type="PANTHER" id="PTHR15177:SF2">
    <property type="entry name" value="G-PROTEIN COUPLED RECEPTOR 143"/>
    <property type="match status" value="1"/>
</dbReference>
<feature type="transmembrane region" description="Helical" evidence="1">
    <location>
        <begin position="46"/>
        <end position="69"/>
    </location>
</feature>
<evidence type="ECO:0008006" key="4">
    <source>
        <dbReference type="Google" id="ProtNLM"/>
    </source>
</evidence>
<sequence length="322" mass="37629">MSIMFITILPPHQEEMIVPELGKINVTIDSETWYMYVAGPIESFTMFSYISSYLWTFGYALDICLQIYDKDTSIRMKAYQIGFWFAPIWVVVWCQIGYFAGSNEYCSMWDREILHYMVCFVPLVCVFLVLPFIYLLAYRKVRKNVKSAHACYTNTERKLLYAVRKKFSLICLVFVFCWIINVVAGFLDLQILFKHYLNQTYVLESEDGFPDTTLKFDIWMIEAVVNPLQGFLNCLVYGQSTELTRCCRNCCRRSHDSYPNFKDINDPSSESYFINSHDALETSSTYPHYDSYRSLSSSTMGHSGTQNEKRFVARLLGEPRFT</sequence>
<dbReference type="PANTHER" id="PTHR15177">
    <property type="entry name" value="G-PROTEIN COUPLED RECEPTOR 143"/>
    <property type="match status" value="1"/>
</dbReference>
<dbReference type="KEGG" id="epa:110236695"/>
<dbReference type="PRINTS" id="PR00965">
    <property type="entry name" value="OCULARALBNSM"/>
</dbReference>
<dbReference type="Pfam" id="PF02101">
    <property type="entry name" value="Ocular_alb"/>
    <property type="match status" value="1"/>
</dbReference>
<evidence type="ECO:0000313" key="2">
    <source>
        <dbReference type="EnsemblMetazoa" id="XP_020897895.1"/>
    </source>
</evidence>